<comment type="caution">
    <text evidence="1">The sequence shown here is derived from an EMBL/GenBank/DDBJ whole genome shotgun (WGS) entry which is preliminary data.</text>
</comment>
<accession>A0A7K0CCS3</accession>
<dbReference type="AlphaFoldDB" id="A0A7K0CCS3"/>
<gene>
    <name evidence="1" type="ORF">SRB5_06650</name>
</gene>
<dbReference type="SUPFAM" id="SSF54060">
    <property type="entry name" value="His-Me finger endonucleases"/>
    <property type="match status" value="1"/>
</dbReference>
<keyword evidence="2" id="KW-1185">Reference proteome</keyword>
<proteinExistence type="predicted"/>
<evidence type="ECO:0000313" key="2">
    <source>
        <dbReference type="Proteomes" id="UP000466345"/>
    </source>
</evidence>
<dbReference type="OrthoDB" id="581550at2"/>
<dbReference type="InterPro" id="IPR044925">
    <property type="entry name" value="His-Me_finger_sf"/>
</dbReference>
<protein>
    <recommendedName>
        <fullName evidence="3">Recombination endonuclease VII</fullName>
    </recommendedName>
</protein>
<dbReference type="Proteomes" id="UP000466345">
    <property type="component" value="Unassembled WGS sequence"/>
</dbReference>
<dbReference type="InterPro" id="IPR038563">
    <property type="entry name" value="Endonuclease_7_sf"/>
</dbReference>
<evidence type="ECO:0000313" key="1">
    <source>
        <dbReference type="EMBL" id="MQY10554.1"/>
    </source>
</evidence>
<dbReference type="Gene3D" id="3.40.1800.10">
    <property type="entry name" value="His-Me finger endonucleases"/>
    <property type="match status" value="1"/>
</dbReference>
<dbReference type="Pfam" id="PF02945">
    <property type="entry name" value="Endonuclease_7"/>
    <property type="match status" value="1"/>
</dbReference>
<dbReference type="RefSeq" id="WP_153449805.1">
    <property type="nucleotide sequence ID" value="NZ_WEGJ01000001.1"/>
</dbReference>
<dbReference type="EMBL" id="WEGJ01000001">
    <property type="protein sequence ID" value="MQY10554.1"/>
    <property type="molecule type" value="Genomic_DNA"/>
</dbReference>
<name>A0A7K0CCS3_9ACTN</name>
<dbReference type="InterPro" id="IPR004211">
    <property type="entry name" value="Endonuclease_7"/>
</dbReference>
<evidence type="ECO:0008006" key="3">
    <source>
        <dbReference type="Google" id="ProtNLM"/>
    </source>
</evidence>
<sequence length="165" mass="18164">MGRFEAVPVCHEWALPREVARGRAPLAVMRGWQDGRCAICGLRGELVVDHHHVSGLIRGLLCGACNTAEGRRTSLYDQPYGAYRERPPALILGVTEAYPGRAKDAYYYELGEPPDDPAQAARVLAYLIRHPPRRPGRPVEIPGLPGQYVVRDGMRRIADRLAAGG</sequence>
<reference evidence="1 2" key="1">
    <citation type="submission" date="2019-10" db="EMBL/GenBank/DDBJ databases">
        <title>Streptomyces smaragdinus sp. nov. and Streptomyces fabii sp. nov., isolated from the gut of fungus growing-termite Macrotermes natalensis.</title>
        <authorList>
            <person name="Schwitalla J."/>
            <person name="Benndorf R."/>
            <person name="Martin K."/>
            <person name="De Beer W."/>
            <person name="Kaster A.-K."/>
            <person name="Vollmers J."/>
            <person name="Poulsen M."/>
            <person name="Beemelmanns C."/>
        </authorList>
    </citation>
    <scope>NUCLEOTIDE SEQUENCE [LARGE SCALE GENOMIC DNA]</scope>
    <source>
        <strain evidence="1 2">RB5</strain>
    </source>
</reference>
<organism evidence="1 2">
    <name type="scientific">Streptomyces smaragdinus</name>
    <dbReference type="NCBI Taxonomy" id="2585196"/>
    <lineage>
        <taxon>Bacteria</taxon>
        <taxon>Bacillati</taxon>
        <taxon>Actinomycetota</taxon>
        <taxon>Actinomycetes</taxon>
        <taxon>Kitasatosporales</taxon>
        <taxon>Streptomycetaceae</taxon>
        <taxon>Streptomyces</taxon>
    </lineage>
</organism>